<evidence type="ECO:0000313" key="1">
    <source>
        <dbReference type="EMBL" id="SVD48036.1"/>
    </source>
</evidence>
<feature type="non-terminal residue" evidence="1">
    <location>
        <position position="24"/>
    </location>
</feature>
<dbReference type="EMBL" id="UINC01153356">
    <property type="protein sequence ID" value="SVD48036.1"/>
    <property type="molecule type" value="Genomic_DNA"/>
</dbReference>
<proteinExistence type="predicted"/>
<gene>
    <name evidence="1" type="ORF">METZ01_LOCUS400890</name>
</gene>
<accession>A0A382VNA0</accession>
<organism evidence="1">
    <name type="scientific">marine metagenome</name>
    <dbReference type="NCBI Taxonomy" id="408172"/>
    <lineage>
        <taxon>unclassified sequences</taxon>
        <taxon>metagenomes</taxon>
        <taxon>ecological metagenomes</taxon>
    </lineage>
</organism>
<name>A0A382VNA0_9ZZZZ</name>
<protein>
    <submittedName>
        <fullName evidence="1">Uncharacterized protein</fullName>
    </submittedName>
</protein>
<dbReference type="AlphaFoldDB" id="A0A382VNA0"/>
<sequence>MLYRNEREAIAVQQKIAILFNTTE</sequence>
<reference evidence="1" key="1">
    <citation type="submission" date="2018-05" db="EMBL/GenBank/DDBJ databases">
        <authorList>
            <person name="Lanie J.A."/>
            <person name="Ng W.-L."/>
            <person name="Kazmierczak K.M."/>
            <person name="Andrzejewski T.M."/>
            <person name="Davidsen T.M."/>
            <person name="Wayne K.J."/>
            <person name="Tettelin H."/>
            <person name="Glass J.I."/>
            <person name="Rusch D."/>
            <person name="Podicherti R."/>
            <person name="Tsui H.-C.T."/>
            <person name="Winkler M.E."/>
        </authorList>
    </citation>
    <scope>NUCLEOTIDE SEQUENCE</scope>
</reference>